<feature type="compositionally biased region" description="Basic and acidic residues" evidence="1">
    <location>
        <begin position="72"/>
        <end position="88"/>
    </location>
</feature>
<proteinExistence type="predicted"/>
<dbReference type="RefSeq" id="XP_502447.1">
    <property type="nucleotide sequence ID" value="XM_502447.1"/>
</dbReference>
<dbReference type="VEuPathDB" id="FungiDB:YALI1_D07149g"/>
<dbReference type="Pfam" id="PF13649">
    <property type="entry name" value="Methyltransf_25"/>
    <property type="match status" value="1"/>
</dbReference>
<feature type="domain" description="Methyltransferase" evidence="2">
    <location>
        <begin position="187"/>
        <end position="287"/>
    </location>
</feature>
<evidence type="ECO:0000313" key="4">
    <source>
        <dbReference type="EMBL" id="RDW23301.1"/>
    </source>
</evidence>
<dbReference type="AlphaFoldDB" id="A0A1D8NDA9"/>
<dbReference type="eggNOG" id="KOG4300">
    <property type="taxonomic scope" value="Eukaryota"/>
</dbReference>
<dbReference type="Gene3D" id="3.40.50.150">
    <property type="entry name" value="Vaccinia Virus protein VP39"/>
    <property type="match status" value="1"/>
</dbReference>
<sequence length="377" mass="43175">MLPRLARLSPVSVCRAPLARSFHVTATRLHDPYGLETAKQPKGGKRRKEMSVEEISAAKKAREAALLKNVRPKAEQERQQAKDEAEEKNKRLKKLATFSVLFTAAIAYTWLVATKLPEIQKKGEAKRELHKGRTDFDRTETVAAPRDTTECYDALAKVYDDKMKWEERWGLIFRWRHKVAKELEGDVLEMSCGTGRNIDYLDTRKVKSITFVDSSLPMLEVAEEKFRKAFPRFKRVQFVQGKAESCYDLAKDSGMKYDVVFETFGLCSHEDPVKAITEMKQLLKPGGKVVLLEHGKSAWEFITRYLDKKADERAKIWGCRWNLDIPQIVRDSGMTVVKNKTGGFGTNHLYILEVPEEPKVEPVVKVETKVETKPEQK</sequence>
<dbReference type="GO" id="GO:0032259">
    <property type="term" value="P:methylation"/>
    <property type="evidence" value="ECO:0007669"/>
    <property type="project" value="UniProtKB-KW"/>
</dbReference>
<dbReference type="GeneID" id="2911028"/>
<dbReference type="Proteomes" id="UP000182444">
    <property type="component" value="Chromosome 1D"/>
</dbReference>
<dbReference type="CDD" id="cd02440">
    <property type="entry name" value="AdoMet_MTases"/>
    <property type="match status" value="1"/>
</dbReference>
<dbReference type="InterPro" id="IPR050508">
    <property type="entry name" value="Methyltransf_Superfamily"/>
</dbReference>
<evidence type="ECO:0000256" key="1">
    <source>
        <dbReference type="SAM" id="MobiDB-lite"/>
    </source>
</evidence>
<dbReference type="EMBL" id="KZ859094">
    <property type="protein sequence ID" value="RDW23301.1"/>
    <property type="molecule type" value="Genomic_DNA"/>
</dbReference>
<accession>A0A1D8NDA9</accession>
<dbReference type="InterPro" id="IPR029063">
    <property type="entry name" value="SAM-dependent_MTases_sf"/>
</dbReference>
<feature type="compositionally biased region" description="Basic and acidic residues" evidence="1">
    <location>
        <begin position="56"/>
        <end position="65"/>
    </location>
</feature>
<organism evidence="3 5">
    <name type="scientific">Yarrowia lipolytica</name>
    <name type="common">Candida lipolytica</name>
    <dbReference type="NCBI Taxonomy" id="4952"/>
    <lineage>
        <taxon>Eukaryota</taxon>
        <taxon>Fungi</taxon>
        <taxon>Dikarya</taxon>
        <taxon>Ascomycota</taxon>
        <taxon>Saccharomycotina</taxon>
        <taxon>Dipodascomycetes</taxon>
        <taxon>Dipodascales</taxon>
        <taxon>Dipodascales incertae sedis</taxon>
        <taxon>Yarrowia</taxon>
    </lineage>
</organism>
<dbReference type="PANTHER" id="PTHR42912">
    <property type="entry name" value="METHYLTRANSFERASE"/>
    <property type="match status" value="1"/>
</dbReference>
<evidence type="ECO:0000313" key="6">
    <source>
        <dbReference type="Proteomes" id="UP000256601"/>
    </source>
</evidence>
<dbReference type="InterPro" id="IPR041698">
    <property type="entry name" value="Methyltransf_25"/>
</dbReference>
<feature type="region of interest" description="Disordered" evidence="1">
    <location>
        <begin position="34"/>
        <end position="88"/>
    </location>
</feature>
<dbReference type="OrthoDB" id="416496at2759"/>
<evidence type="ECO:0000259" key="2">
    <source>
        <dbReference type="Pfam" id="PF13649"/>
    </source>
</evidence>
<dbReference type="EMBL" id="CP017556">
    <property type="protein sequence ID" value="AOW03624.1"/>
    <property type="molecule type" value="Genomic_DNA"/>
</dbReference>
<gene>
    <name evidence="4" type="ORF">B0I71DRAFT_136155</name>
    <name evidence="3" type="ORF">YALI1_D07149g</name>
</gene>
<dbReference type="GO" id="GO:0008168">
    <property type="term" value="F:methyltransferase activity"/>
    <property type="evidence" value="ECO:0007669"/>
    <property type="project" value="UniProtKB-KW"/>
</dbReference>
<dbReference type="KEGG" id="yli:2911028"/>
<evidence type="ECO:0000313" key="5">
    <source>
        <dbReference type="Proteomes" id="UP000182444"/>
    </source>
</evidence>
<name>A0A1D8NDA9_YARLL</name>
<dbReference type="GO" id="GO:0005740">
    <property type="term" value="C:mitochondrial envelope"/>
    <property type="evidence" value="ECO:0007669"/>
    <property type="project" value="EnsemblFungi"/>
</dbReference>
<dbReference type="VEuPathDB" id="FungiDB:YALI0_D05533g"/>
<evidence type="ECO:0000313" key="3">
    <source>
        <dbReference type="EMBL" id="AOW03624.1"/>
    </source>
</evidence>
<dbReference type="SUPFAM" id="SSF53335">
    <property type="entry name" value="S-adenosyl-L-methionine-dependent methyltransferases"/>
    <property type="match status" value="1"/>
</dbReference>
<dbReference type="PANTHER" id="PTHR42912:SF83">
    <property type="entry name" value="METHYLTRANSFERASE TYPE 11 DOMAIN-CONTAINING PROTEIN"/>
    <property type="match status" value="1"/>
</dbReference>
<reference evidence="3 5" key="1">
    <citation type="journal article" date="2016" name="PLoS ONE">
        <title>Sequence Assembly of Yarrowia lipolytica Strain W29/CLIB89 Shows Transposable Element Diversity.</title>
        <authorList>
            <person name="Magnan C."/>
            <person name="Yu J."/>
            <person name="Chang I."/>
            <person name="Jahn E."/>
            <person name="Kanomata Y."/>
            <person name="Wu J."/>
            <person name="Zeller M."/>
            <person name="Oakes M."/>
            <person name="Baldi P."/>
            <person name="Sandmeyer S."/>
        </authorList>
    </citation>
    <scope>NUCLEOTIDE SEQUENCE [LARGE SCALE GENOMIC DNA]</scope>
    <source>
        <strain evidence="3">CLIB89</strain>
        <strain evidence="5">CLIB89(W29)</strain>
    </source>
</reference>
<dbReference type="Proteomes" id="UP000256601">
    <property type="component" value="Unassembled WGS sequence"/>
</dbReference>
<keyword evidence="4" id="KW-0808">Transferase</keyword>
<keyword evidence="4" id="KW-0489">Methyltransferase</keyword>
<protein>
    <submittedName>
        <fullName evidence="4">S-adenosyl-L-methionine-dependent methyltransferase</fullName>
    </submittedName>
</protein>
<reference evidence="4 6" key="2">
    <citation type="submission" date="2018-07" db="EMBL/GenBank/DDBJ databases">
        <title>Draft Genome Assemblies for Five Robust Yarrowia lipolytica Strains Exhibiting High Lipid Production and Pentose Sugar Utilization and Sugar Alcohol Secretion from Undetoxified Lignocellulosic Biomass Hydrolysates.</title>
        <authorList>
            <consortium name="DOE Joint Genome Institute"/>
            <person name="Walker C."/>
            <person name="Ryu S."/>
            <person name="Na H."/>
            <person name="Zane M."/>
            <person name="LaButti K."/>
            <person name="Lipzen A."/>
            <person name="Haridas S."/>
            <person name="Barry K."/>
            <person name="Grigoriev I.V."/>
            <person name="Quarterman J."/>
            <person name="Slininger P."/>
            <person name="Dien B."/>
            <person name="Trinh C.T."/>
        </authorList>
    </citation>
    <scope>NUCLEOTIDE SEQUENCE [LARGE SCALE GENOMIC DNA]</scope>
    <source>
        <strain evidence="4 6">YB392</strain>
    </source>
</reference>